<evidence type="ECO:0000313" key="2">
    <source>
        <dbReference type="Proteomes" id="UP000054270"/>
    </source>
</evidence>
<dbReference type="CDD" id="cd23714">
    <property type="entry name" value="beta-trefoil_Ricin_MtaL"/>
    <property type="match status" value="1"/>
</dbReference>
<dbReference type="OrthoDB" id="2972047at2759"/>
<dbReference type="Proteomes" id="UP000054270">
    <property type="component" value="Unassembled WGS sequence"/>
</dbReference>
<evidence type="ECO:0008006" key="3">
    <source>
        <dbReference type="Google" id="ProtNLM"/>
    </source>
</evidence>
<proteinExistence type="predicted"/>
<keyword evidence="2" id="KW-1185">Reference proteome</keyword>
<name>A0A0D2P307_HYPSF</name>
<reference evidence="2" key="1">
    <citation type="submission" date="2014-04" db="EMBL/GenBank/DDBJ databases">
        <title>Evolutionary Origins and Diversification of the Mycorrhizal Mutualists.</title>
        <authorList>
            <consortium name="DOE Joint Genome Institute"/>
            <consortium name="Mycorrhizal Genomics Consortium"/>
            <person name="Kohler A."/>
            <person name="Kuo A."/>
            <person name="Nagy L.G."/>
            <person name="Floudas D."/>
            <person name="Copeland A."/>
            <person name="Barry K.W."/>
            <person name="Cichocki N."/>
            <person name="Veneault-Fourrey C."/>
            <person name="LaButti K."/>
            <person name="Lindquist E.A."/>
            <person name="Lipzen A."/>
            <person name="Lundell T."/>
            <person name="Morin E."/>
            <person name="Murat C."/>
            <person name="Riley R."/>
            <person name="Ohm R."/>
            <person name="Sun H."/>
            <person name="Tunlid A."/>
            <person name="Henrissat B."/>
            <person name="Grigoriev I.V."/>
            <person name="Hibbett D.S."/>
            <person name="Martin F."/>
        </authorList>
    </citation>
    <scope>NUCLEOTIDE SEQUENCE [LARGE SCALE GENOMIC DNA]</scope>
    <source>
        <strain evidence="2">FD-334 SS-4</strain>
    </source>
</reference>
<sequence length="180" mass="18811">MFFSNKFCSLASITTGVLHTYAAPTSRTQSCAILAPGNYSIQSVALPGELVGVGQPFSEGFTLALEKAPPPGNLGVWTLTNADQGGYTILNVELGRNVTTGALPESQLPLPVLPVPVTHGITYAIQCAGNGEYVIKAVDADLLWTTLPGTGIADMEEGVASMVMEPASGSEEQHFIFNAL</sequence>
<organism evidence="1 2">
    <name type="scientific">Hypholoma sublateritium (strain FD-334 SS-4)</name>
    <dbReference type="NCBI Taxonomy" id="945553"/>
    <lineage>
        <taxon>Eukaryota</taxon>
        <taxon>Fungi</taxon>
        <taxon>Dikarya</taxon>
        <taxon>Basidiomycota</taxon>
        <taxon>Agaricomycotina</taxon>
        <taxon>Agaricomycetes</taxon>
        <taxon>Agaricomycetidae</taxon>
        <taxon>Agaricales</taxon>
        <taxon>Agaricineae</taxon>
        <taxon>Strophariaceae</taxon>
        <taxon>Hypholoma</taxon>
    </lineage>
</organism>
<evidence type="ECO:0000313" key="1">
    <source>
        <dbReference type="EMBL" id="KJA25304.1"/>
    </source>
</evidence>
<dbReference type="AlphaFoldDB" id="A0A0D2P307"/>
<gene>
    <name evidence="1" type="ORF">HYPSUDRAFT_76045</name>
</gene>
<accession>A0A0D2P307</accession>
<protein>
    <recommendedName>
        <fullName evidence="3">Carbohydrate-binding module family 13 protein</fullName>
    </recommendedName>
</protein>
<dbReference type="EMBL" id="KN817532">
    <property type="protein sequence ID" value="KJA25304.1"/>
    <property type="molecule type" value="Genomic_DNA"/>
</dbReference>